<dbReference type="RefSeq" id="WP_157746333.1">
    <property type="nucleotide sequence ID" value="NZ_LT607754.1"/>
</dbReference>
<keyword evidence="1" id="KW-0732">Signal</keyword>
<evidence type="ECO:0000256" key="1">
    <source>
        <dbReference type="SAM" id="SignalP"/>
    </source>
</evidence>
<organism evidence="2 3">
    <name type="scientific">Micromonospora inositola</name>
    <dbReference type="NCBI Taxonomy" id="47865"/>
    <lineage>
        <taxon>Bacteria</taxon>
        <taxon>Bacillati</taxon>
        <taxon>Actinomycetota</taxon>
        <taxon>Actinomycetes</taxon>
        <taxon>Micromonosporales</taxon>
        <taxon>Micromonosporaceae</taxon>
        <taxon>Micromonospora</taxon>
    </lineage>
</organism>
<feature type="chain" id="PRO_5008718534" evidence="1">
    <location>
        <begin position="28"/>
        <end position="424"/>
    </location>
</feature>
<feature type="signal peptide" evidence="1">
    <location>
        <begin position="1"/>
        <end position="27"/>
    </location>
</feature>
<dbReference type="OrthoDB" id="9805017at2"/>
<keyword evidence="3" id="KW-1185">Reference proteome</keyword>
<sequence length="424" mass="42670">MGLRRTMLLATAIAVAIVAGPSPSASAAAACGLDTSFGTNGILTAPDYTLDYGRAVTVDAQGRYLVAGEGGRSLAVMRLLPSGGLDTSFGSGSGFVTVRHDDVYGSEAWAVTQLADGRIAVAGRAYWAVSPTSWGDIAVAVLNPDGSRDTGFGGGDGVTYLDLGEHNDVARSIDVDAQGRIVVAGETAGFGGASNAVLARLLPDGSPDPTFGTDGFAVQSLGGSYETGYGVDVLADGRILAVGSWQADFMRPWLGRFLGDGTPDPSFGQAGLVLPPDPGSWQDVAAGPRGSVLVGGSDGLDLVVARYTSSGRVDRAYGGGDGKALVPAAGPFDPYPSANGLAVLGNGSVLAAGAATRTGYSEGVIVRLDPRGRLDGNFGTDGIIRYSEDPQYSSSWFSSAAALPSGGAVVAGSGYAGALVARTC</sequence>
<dbReference type="Proteomes" id="UP000198221">
    <property type="component" value="Chromosome I"/>
</dbReference>
<dbReference type="PROSITE" id="PS51257">
    <property type="entry name" value="PROKAR_LIPOPROTEIN"/>
    <property type="match status" value="1"/>
</dbReference>
<protein>
    <submittedName>
        <fullName evidence="2">Delta-60 repeat domain-containing protein</fullName>
    </submittedName>
</protein>
<dbReference type="InterPro" id="IPR013431">
    <property type="entry name" value="Delta_60_rpt"/>
</dbReference>
<name>A0A1C5I8G9_9ACTN</name>
<reference evidence="3" key="1">
    <citation type="submission" date="2016-06" db="EMBL/GenBank/DDBJ databases">
        <authorList>
            <person name="Varghese N."/>
            <person name="Submissions Spin"/>
        </authorList>
    </citation>
    <scope>NUCLEOTIDE SEQUENCE [LARGE SCALE GENOMIC DNA]</scope>
    <source>
        <strain evidence="3">DSM 43819</strain>
    </source>
</reference>
<accession>A0A1C5I8G9</accession>
<dbReference type="EMBL" id="LT607754">
    <property type="protein sequence ID" value="SCG54752.1"/>
    <property type="molecule type" value="Genomic_DNA"/>
</dbReference>
<proteinExistence type="predicted"/>
<dbReference type="AlphaFoldDB" id="A0A1C5I8G9"/>
<dbReference type="InterPro" id="IPR006311">
    <property type="entry name" value="TAT_signal"/>
</dbReference>
<evidence type="ECO:0000313" key="3">
    <source>
        <dbReference type="Proteomes" id="UP000198221"/>
    </source>
</evidence>
<dbReference type="NCBIfam" id="TIGR02608">
    <property type="entry name" value="delta_60_rpt"/>
    <property type="match status" value="6"/>
</dbReference>
<dbReference type="Pfam" id="PF17164">
    <property type="entry name" value="DUF5122"/>
    <property type="match status" value="4"/>
</dbReference>
<gene>
    <name evidence="2" type="ORF">GA0070613_2461</name>
</gene>
<dbReference type="SUPFAM" id="SSF101898">
    <property type="entry name" value="NHL repeat"/>
    <property type="match status" value="1"/>
</dbReference>
<dbReference type="PROSITE" id="PS51318">
    <property type="entry name" value="TAT"/>
    <property type="match status" value="1"/>
</dbReference>
<evidence type="ECO:0000313" key="2">
    <source>
        <dbReference type="EMBL" id="SCG54752.1"/>
    </source>
</evidence>
<dbReference type="Gene3D" id="2.80.10.50">
    <property type="match status" value="2"/>
</dbReference>